<dbReference type="InterPro" id="IPR029058">
    <property type="entry name" value="AB_hydrolase_fold"/>
</dbReference>
<evidence type="ECO:0000313" key="3">
    <source>
        <dbReference type="EMBL" id="CAG9977405.1"/>
    </source>
</evidence>
<sequence length="250" mass="27354">MATYTTQRPPYDTELMSFIPPVPEIAFAHTKQDLVQHRQFFGLVTDPNRERIISDPDITVTERIIPGARGDITLSVLTPKKPKGSRIDRQSGILHLHSGGLTAGNRFTGAELVWEWVKELDAVAVLVEYRQPPEHPFPAPLEDCYASLLWMAEHADELGFNCELLMIEGQSAGGGLAAATVLMARDKDGPKVCAQLLCTPMLDDRLLRQEGVSHLAAPARATDLSGLPPAYIDVSSAEPFRDEAVAYALA</sequence>
<dbReference type="Pfam" id="PF07859">
    <property type="entry name" value="Abhydrolase_3"/>
    <property type="match status" value="1"/>
</dbReference>
<dbReference type="OrthoDB" id="433474at2759"/>
<comment type="caution">
    <text evidence="3">The sequence shown here is derived from an EMBL/GenBank/DDBJ whole genome shotgun (WGS) entry which is preliminary data.</text>
</comment>
<evidence type="ECO:0000313" key="4">
    <source>
        <dbReference type="Proteomes" id="UP000754883"/>
    </source>
</evidence>
<keyword evidence="4" id="KW-1185">Reference proteome</keyword>
<dbReference type="PANTHER" id="PTHR48081:SF8">
    <property type="entry name" value="ALPHA_BETA HYDROLASE FOLD-3 DOMAIN-CONTAINING PROTEIN-RELATED"/>
    <property type="match status" value="1"/>
</dbReference>
<dbReference type="Gene3D" id="3.40.50.1820">
    <property type="entry name" value="alpha/beta hydrolase"/>
    <property type="match status" value="1"/>
</dbReference>
<evidence type="ECO:0000259" key="2">
    <source>
        <dbReference type="Pfam" id="PF07859"/>
    </source>
</evidence>
<evidence type="ECO:0000256" key="1">
    <source>
        <dbReference type="ARBA" id="ARBA00022801"/>
    </source>
</evidence>
<proteinExistence type="predicted"/>
<dbReference type="AlphaFoldDB" id="A0A9N9U529"/>
<dbReference type="EMBL" id="CABFNO020001297">
    <property type="protein sequence ID" value="CAG9977405.1"/>
    <property type="molecule type" value="Genomic_DNA"/>
</dbReference>
<reference evidence="3" key="1">
    <citation type="submission" date="2021-10" db="EMBL/GenBank/DDBJ databases">
        <authorList>
            <person name="Piombo E."/>
        </authorList>
    </citation>
    <scope>NUCLEOTIDE SEQUENCE</scope>
</reference>
<gene>
    <name evidence="3" type="ORF">CBYS24578_00018526</name>
</gene>
<dbReference type="PANTHER" id="PTHR48081">
    <property type="entry name" value="AB HYDROLASE SUPERFAMILY PROTEIN C4A8.06C"/>
    <property type="match status" value="1"/>
</dbReference>
<organism evidence="3 4">
    <name type="scientific">Clonostachys byssicola</name>
    <dbReference type="NCBI Taxonomy" id="160290"/>
    <lineage>
        <taxon>Eukaryota</taxon>
        <taxon>Fungi</taxon>
        <taxon>Dikarya</taxon>
        <taxon>Ascomycota</taxon>
        <taxon>Pezizomycotina</taxon>
        <taxon>Sordariomycetes</taxon>
        <taxon>Hypocreomycetidae</taxon>
        <taxon>Hypocreales</taxon>
        <taxon>Bionectriaceae</taxon>
        <taxon>Clonostachys</taxon>
    </lineage>
</organism>
<feature type="domain" description="Alpha/beta hydrolase fold-3" evidence="2">
    <location>
        <begin position="93"/>
        <end position="204"/>
    </location>
</feature>
<dbReference type="InterPro" id="IPR050300">
    <property type="entry name" value="GDXG_lipolytic_enzyme"/>
</dbReference>
<name>A0A9N9U529_9HYPO</name>
<protein>
    <recommendedName>
        <fullName evidence="2">Alpha/beta hydrolase fold-3 domain-containing protein</fullName>
    </recommendedName>
</protein>
<dbReference type="SUPFAM" id="SSF53474">
    <property type="entry name" value="alpha/beta-Hydrolases"/>
    <property type="match status" value="1"/>
</dbReference>
<dbReference type="GO" id="GO:0016787">
    <property type="term" value="F:hydrolase activity"/>
    <property type="evidence" value="ECO:0007669"/>
    <property type="project" value="UniProtKB-KW"/>
</dbReference>
<accession>A0A9N9U529</accession>
<dbReference type="Proteomes" id="UP000754883">
    <property type="component" value="Unassembled WGS sequence"/>
</dbReference>
<keyword evidence="1" id="KW-0378">Hydrolase</keyword>
<dbReference type="InterPro" id="IPR013094">
    <property type="entry name" value="AB_hydrolase_3"/>
</dbReference>